<evidence type="ECO:0000313" key="1">
    <source>
        <dbReference type="EMBL" id="MDR6966269.1"/>
    </source>
</evidence>
<dbReference type="EMBL" id="JAVDVI010000001">
    <property type="protein sequence ID" value="MDR6966269.1"/>
    <property type="molecule type" value="Genomic_DNA"/>
</dbReference>
<dbReference type="RefSeq" id="WP_310023754.1">
    <property type="nucleotide sequence ID" value="NZ_JAVDVI010000001.1"/>
</dbReference>
<reference evidence="1 2" key="1">
    <citation type="submission" date="2023-07" db="EMBL/GenBank/DDBJ databases">
        <title>Sorghum-associated microbial communities from plants grown in Nebraska, USA.</title>
        <authorList>
            <person name="Schachtman D."/>
        </authorList>
    </citation>
    <scope>NUCLEOTIDE SEQUENCE [LARGE SCALE GENOMIC DNA]</scope>
    <source>
        <strain evidence="1 2">3773</strain>
    </source>
</reference>
<sequence length="237" mass="28525">MNWEPYHTKDIKEEYLIKFVPLSRLKDFLKSGEIWFSRADKFGDKLECIRISDFENKSLNHNDLKKRQKKILVSCWHLADIESVAMWDTYSNKTADRKNIAIRFKRKYLIELIEINLTNKFKILPELIHGKVQYRNLINYKEQRISKTQVKHSVFRKENAFNYEKEYRLVIKYEDSYIDEGYGYKIGKTEDLTFDILINPLLKNELASEVRNKIKELGFSKNIKESQLNLWFQHKDT</sequence>
<organism evidence="1 2">
    <name type="scientific">Flavobacterium arsenatis</name>
    <dbReference type="NCBI Taxonomy" id="1484332"/>
    <lineage>
        <taxon>Bacteria</taxon>
        <taxon>Pseudomonadati</taxon>
        <taxon>Bacteroidota</taxon>
        <taxon>Flavobacteriia</taxon>
        <taxon>Flavobacteriales</taxon>
        <taxon>Flavobacteriaceae</taxon>
        <taxon>Flavobacterium</taxon>
    </lineage>
</organism>
<comment type="caution">
    <text evidence="1">The sequence shown here is derived from an EMBL/GenBank/DDBJ whole genome shotgun (WGS) entry which is preliminary data.</text>
</comment>
<name>A0ABU1TJV6_9FLAO</name>
<proteinExistence type="predicted"/>
<gene>
    <name evidence="1" type="ORF">J2X31_000262</name>
</gene>
<evidence type="ECO:0008006" key="3">
    <source>
        <dbReference type="Google" id="ProtNLM"/>
    </source>
</evidence>
<dbReference type="Pfam" id="PF11185">
    <property type="entry name" value="DUF2971"/>
    <property type="match status" value="1"/>
</dbReference>
<evidence type="ECO:0000313" key="2">
    <source>
        <dbReference type="Proteomes" id="UP001255185"/>
    </source>
</evidence>
<dbReference type="Proteomes" id="UP001255185">
    <property type="component" value="Unassembled WGS sequence"/>
</dbReference>
<protein>
    <recommendedName>
        <fullName evidence="3">DUF2971 domain-containing protein</fullName>
    </recommendedName>
</protein>
<dbReference type="InterPro" id="IPR021352">
    <property type="entry name" value="DUF2971"/>
</dbReference>
<keyword evidence="2" id="KW-1185">Reference proteome</keyword>
<accession>A0ABU1TJV6</accession>